<dbReference type="FunFam" id="3.30.565.10:FF:000023">
    <property type="entry name" value="PAS domain-containing sensor histidine kinase"/>
    <property type="match status" value="1"/>
</dbReference>
<dbReference type="Proteomes" id="UP000010433">
    <property type="component" value="Unassembled WGS sequence"/>
</dbReference>
<dbReference type="InterPro" id="IPR003594">
    <property type="entry name" value="HATPase_dom"/>
</dbReference>
<keyword evidence="4" id="KW-1003">Cell membrane</keyword>
<gene>
    <name evidence="15" type="ORF">HMPREF9151_01924</name>
</gene>
<dbReference type="InterPro" id="IPR003661">
    <property type="entry name" value="HisK_dim/P_dom"/>
</dbReference>
<comment type="subcellular location">
    <subcellularLocation>
        <location evidence="2">Cell membrane</location>
    </subcellularLocation>
</comment>
<keyword evidence="13" id="KW-0812">Transmembrane</keyword>
<keyword evidence="7" id="KW-0547">Nucleotide-binding</keyword>
<dbReference type="InterPro" id="IPR050351">
    <property type="entry name" value="BphY/WalK/GraS-like"/>
</dbReference>
<dbReference type="SUPFAM" id="SSF47384">
    <property type="entry name" value="Homodimeric domain of signal transducing histidine kinase"/>
    <property type="match status" value="1"/>
</dbReference>
<dbReference type="GO" id="GO:0007234">
    <property type="term" value="P:osmosensory signaling via phosphorelay pathway"/>
    <property type="evidence" value="ECO:0007669"/>
    <property type="project" value="TreeGrafter"/>
</dbReference>
<dbReference type="EMBL" id="AMEP01000109">
    <property type="protein sequence ID" value="EKX98582.1"/>
    <property type="molecule type" value="Genomic_DNA"/>
</dbReference>
<dbReference type="PROSITE" id="PS50109">
    <property type="entry name" value="HIS_KIN"/>
    <property type="match status" value="1"/>
</dbReference>
<dbReference type="GO" id="GO:0030295">
    <property type="term" value="F:protein kinase activator activity"/>
    <property type="evidence" value="ECO:0007669"/>
    <property type="project" value="TreeGrafter"/>
</dbReference>
<evidence type="ECO:0000256" key="11">
    <source>
        <dbReference type="ARBA" id="ARBA00023136"/>
    </source>
</evidence>
<dbReference type="Gene3D" id="3.30.565.10">
    <property type="entry name" value="Histidine kinase-like ATPase, C-terminal domain"/>
    <property type="match status" value="1"/>
</dbReference>
<dbReference type="Pfam" id="PF02518">
    <property type="entry name" value="HATPase_c"/>
    <property type="match status" value="1"/>
</dbReference>
<dbReference type="AlphaFoldDB" id="L1N5E6"/>
<evidence type="ECO:0000256" key="2">
    <source>
        <dbReference type="ARBA" id="ARBA00004236"/>
    </source>
</evidence>
<evidence type="ECO:0000256" key="13">
    <source>
        <dbReference type="SAM" id="Phobius"/>
    </source>
</evidence>
<dbReference type="SMART" id="SM00387">
    <property type="entry name" value="HATPase_c"/>
    <property type="match status" value="1"/>
</dbReference>
<dbReference type="GO" id="GO:0000155">
    <property type="term" value="F:phosphorelay sensor kinase activity"/>
    <property type="evidence" value="ECO:0007669"/>
    <property type="project" value="InterPro"/>
</dbReference>
<keyword evidence="8 15" id="KW-0418">Kinase</keyword>
<evidence type="ECO:0000256" key="3">
    <source>
        <dbReference type="ARBA" id="ARBA00012438"/>
    </source>
</evidence>
<keyword evidence="16" id="KW-1185">Reference proteome</keyword>
<dbReference type="InterPro" id="IPR036097">
    <property type="entry name" value="HisK_dim/P_sf"/>
</dbReference>
<evidence type="ECO:0000256" key="4">
    <source>
        <dbReference type="ARBA" id="ARBA00022475"/>
    </source>
</evidence>
<evidence type="ECO:0000256" key="12">
    <source>
        <dbReference type="SAM" id="MobiDB-lite"/>
    </source>
</evidence>
<dbReference type="InterPro" id="IPR036890">
    <property type="entry name" value="HATPase_C_sf"/>
</dbReference>
<dbReference type="Gene3D" id="1.10.287.130">
    <property type="match status" value="1"/>
</dbReference>
<dbReference type="PANTHER" id="PTHR42878:SF13">
    <property type="entry name" value="HISTIDINE KINASE"/>
    <property type="match status" value="1"/>
</dbReference>
<keyword evidence="10" id="KW-0902">Two-component regulatory system</keyword>
<feature type="compositionally biased region" description="Polar residues" evidence="12">
    <location>
        <begin position="79"/>
        <end position="95"/>
    </location>
</feature>
<dbReference type="HOGENOM" id="CLU_026375_1_0_10"/>
<dbReference type="OrthoDB" id="1933776at2"/>
<evidence type="ECO:0000256" key="1">
    <source>
        <dbReference type="ARBA" id="ARBA00000085"/>
    </source>
</evidence>
<comment type="catalytic activity">
    <reaction evidence="1">
        <text>ATP + protein L-histidine = ADP + protein N-phospho-L-histidine.</text>
        <dbReference type="EC" id="2.7.13.3"/>
    </reaction>
</comment>
<keyword evidence="6" id="KW-0808">Transferase</keyword>
<accession>L1N5E6</accession>
<protein>
    <recommendedName>
        <fullName evidence="3">histidine kinase</fullName>
        <ecNumber evidence="3">2.7.13.3</ecNumber>
    </recommendedName>
</protein>
<dbReference type="PATRIC" id="fig|1127699.3.peg.1765"/>
<evidence type="ECO:0000256" key="10">
    <source>
        <dbReference type="ARBA" id="ARBA00023012"/>
    </source>
</evidence>
<dbReference type="GO" id="GO:0005524">
    <property type="term" value="F:ATP binding"/>
    <property type="evidence" value="ECO:0007669"/>
    <property type="project" value="UniProtKB-KW"/>
</dbReference>
<dbReference type="EC" id="2.7.13.3" evidence="3"/>
<comment type="caution">
    <text evidence="15">The sequence shown here is derived from an EMBL/GenBank/DDBJ whole genome shotgun (WGS) entry which is preliminary data.</text>
</comment>
<name>L1N5E6_9BACT</name>
<dbReference type="GO" id="GO:0005886">
    <property type="term" value="C:plasma membrane"/>
    <property type="evidence" value="ECO:0007669"/>
    <property type="project" value="UniProtKB-SubCell"/>
</dbReference>
<dbReference type="SUPFAM" id="SSF55874">
    <property type="entry name" value="ATPase domain of HSP90 chaperone/DNA topoisomerase II/histidine kinase"/>
    <property type="match status" value="1"/>
</dbReference>
<reference evidence="15 16" key="1">
    <citation type="submission" date="2012-05" db="EMBL/GenBank/DDBJ databases">
        <authorList>
            <person name="Weinstock G."/>
            <person name="Sodergren E."/>
            <person name="Lobos E.A."/>
            <person name="Fulton L."/>
            <person name="Fulton R."/>
            <person name="Courtney L."/>
            <person name="Fronick C."/>
            <person name="O'Laughlin M."/>
            <person name="Godfrey J."/>
            <person name="Wilson R.M."/>
            <person name="Miner T."/>
            <person name="Farmer C."/>
            <person name="Delehaunty K."/>
            <person name="Cordes M."/>
            <person name="Minx P."/>
            <person name="Tomlinson C."/>
            <person name="Chen J."/>
            <person name="Wollam A."/>
            <person name="Pepin K.H."/>
            <person name="Bhonagiri V."/>
            <person name="Zhang X."/>
            <person name="Suruliraj S."/>
            <person name="Warren W."/>
            <person name="Mitreva M."/>
            <person name="Mardis E.R."/>
            <person name="Wilson R.K."/>
        </authorList>
    </citation>
    <scope>NUCLEOTIDE SEQUENCE [LARGE SCALE GENOMIC DNA]</scope>
    <source>
        <strain evidence="15 16">F0055</strain>
    </source>
</reference>
<dbReference type="PRINTS" id="PR00344">
    <property type="entry name" value="BCTRLSENSOR"/>
</dbReference>
<feature type="domain" description="Histidine kinase" evidence="14">
    <location>
        <begin position="297"/>
        <end position="518"/>
    </location>
</feature>
<dbReference type="CDD" id="cd00082">
    <property type="entry name" value="HisKA"/>
    <property type="match status" value="1"/>
</dbReference>
<feature type="region of interest" description="Disordered" evidence="12">
    <location>
        <begin position="73"/>
        <end position="95"/>
    </location>
</feature>
<evidence type="ECO:0000259" key="14">
    <source>
        <dbReference type="PROSITE" id="PS50109"/>
    </source>
</evidence>
<dbReference type="Pfam" id="PF00512">
    <property type="entry name" value="HisKA"/>
    <property type="match status" value="1"/>
</dbReference>
<dbReference type="InterPro" id="IPR004358">
    <property type="entry name" value="Sig_transdc_His_kin-like_C"/>
</dbReference>
<evidence type="ECO:0000313" key="15">
    <source>
        <dbReference type="EMBL" id="EKX98582.1"/>
    </source>
</evidence>
<dbReference type="SMART" id="SM00388">
    <property type="entry name" value="HisKA"/>
    <property type="match status" value="1"/>
</dbReference>
<dbReference type="PANTHER" id="PTHR42878">
    <property type="entry name" value="TWO-COMPONENT HISTIDINE KINASE"/>
    <property type="match status" value="1"/>
</dbReference>
<feature type="transmembrane region" description="Helical" evidence="13">
    <location>
        <begin position="6"/>
        <end position="25"/>
    </location>
</feature>
<evidence type="ECO:0000256" key="6">
    <source>
        <dbReference type="ARBA" id="ARBA00022679"/>
    </source>
</evidence>
<keyword evidence="9" id="KW-0067">ATP-binding</keyword>
<keyword evidence="13" id="KW-1133">Transmembrane helix</keyword>
<proteinExistence type="predicted"/>
<evidence type="ECO:0000313" key="16">
    <source>
        <dbReference type="Proteomes" id="UP000010433"/>
    </source>
</evidence>
<evidence type="ECO:0000256" key="8">
    <source>
        <dbReference type="ARBA" id="ARBA00022777"/>
    </source>
</evidence>
<dbReference type="GO" id="GO:0000156">
    <property type="term" value="F:phosphorelay response regulator activity"/>
    <property type="evidence" value="ECO:0007669"/>
    <property type="project" value="TreeGrafter"/>
</dbReference>
<evidence type="ECO:0000256" key="5">
    <source>
        <dbReference type="ARBA" id="ARBA00022553"/>
    </source>
</evidence>
<dbReference type="InterPro" id="IPR005467">
    <property type="entry name" value="His_kinase_dom"/>
</dbReference>
<dbReference type="STRING" id="1127699.HMPREF9151_01924"/>
<keyword evidence="11 13" id="KW-0472">Membrane</keyword>
<keyword evidence="5" id="KW-0597">Phosphoprotein</keyword>
<evidence type="ECO:0000256" key="9">
    <source>
        <dbReference type="ARBA" id="ARBA00022840"/>
    </source>
</evidence>
<sequence length="519" mass="60162">MKKRTIWTIAIIMGISFLGLLFLQLKYIQEMADMKKEQFDESVNRALYQASRNMELNETLRYLEKDINETERKAYRNDSLGTRSGQPDGSLQHSHQYSVAGKDGTVYSSFELKTITSKPSQMPKAMILRSDKNSLSEASKSMQEILKNRYVYQRALLDEVVYSMLYSASERPLRERINFKQLDQDLKAELMNNGINLQYHFTVSTPDGREVYRCSDYTDSGEDYSYSQVLFRNDPASKMGVVKVHFPDMDSYIFSSVRFMIPSVIFTLVLLVTFIFTIVIIFRQKRYTEMRNDFINNMTHELKTPISSISLAAQMLNDETVTKSSSMMSHLGGVINDEAKRLRFLVEKVLQMSMFERKKAIFKMKQLDLNEMVESVANTFTLRVEHTEGKIYTEIEAVNSTIYVDEMHFQNVIFNLMDNAVKYRKPDRPINIYIRTWNDDTSLYLSIRDTGVGIKKDNLKKVFEKFYRVHTGNVHDVKGFGLGLAYVKKIIDLHKGDITVESEYGKGTKFTIKLPIIKD</sequence>
<evidence type="ECO:0000256" key="7">
    <source>
        <dbReference type="ARBA" id="ARBA00022741"/>
    </source>
</evidence>
<dbReference type="RefSeq" id="WP_009163231.1">
    <property type="nucleotide sequence ID" value="NZ_KB291008.1"/>
</dbReference>
<organism evidence="15 16">
    <name type="scientific">Hoylesella saccharolytica F0055</name>
    <dbReference type="NCBI Taxonomy" id="1127699"/>
    <lineage>
        <taxon>Bacteria</taxon>
        <taxon>Pseudomonadati</taxon>
        <taxon>Bacteroidota</taxon>
        <taxon>Bacteroidia</taxon>
        <taxon>Bacteroidales</taxon>
        <taxon>Prevotellaceae</taxon>
        <taxon>Hoylesella</taxon>
    </lineage>
</organism>
<feature type="transmembrane region" description="Helical" evidence="13">
    <location>
        <begin position="259"/>
        <end position="282"/>
    </location>
</feature>